<protein>
    <submittedName>
        <fullName evidence="2">Uncharacterized protein</fullName>
    </submittedName>
</protein>
<keyword evidence="1" id="KW-0732">Signal</keyword>
<dbReference type="RefSeq" id="WP_158187804.1">
    <property type="nucleotide sequence ID" value="NZ_CP046902.1"/>
</dbReference>
<evidence type="ECO:0000313" key="3">
    <source>
        <dbReference type="Proteomes" id="UP000438983"/>
    </source>
</evidence>
<dbReference type="OrthoDB" id="6197177at2"/>
<reference evidence="2 3" key="1">
    <citation type="submission" date="2019-12" db="EMBL/GenBank/DDBJ databases">
        <title>Complete genome sequence of Pseudomonas stutzeri.</title>
        <authorList>
            <person name="Lim S.R."/>
            <person name="Kim J.H."/>
        </authorList>
    </citation>
    <scope>NUCLEOTIDE SEQUENCE [LARGE SCALE GENOMIC DNA]</scope>
    <source>
        <strain evidence="2 3">PM101005</strain>
    </source>
</reference>
<dbReference type="EMBL" id="CP046902">
    <property type="protein sequence ID" value="QGZ30305.1"/>
    <property type="molecule type" value="Genomic_DNA"/>
</dbReference>
<organism evidence="2 3">
    <name type="scientific">Stutzerimonas stutzeri</name>
    <name type="common">Pseudomonas stutzeri</name>
    <dbReference type="NCBI Taxonomy" id="316"/>
    <lineage>
        <taxon>Bacteria</taxon>
        <taxon>Pseudomonadati</taxon>
        <taxon>Pseudomonadota</taxon>
        <taxon>Gammaproteobacteria</taxon>
        <taxon>Pseudomonadales</taxon>
        <taxon>Pseudomonadaceae</taxon>
        <taxon>Stutzerimonas</taxon>
    </lineage>
</organism>
<accession>A0A6I6LP85</accession>
<evidence type="ECO:0000313" key="2">
    <source>
        <dbReference type="EMBL" id="QGZ30305.1"/>
    </source>
</evidence>
<gene>
    <name evidence="2" type="ORF">GQA94_09630</name>
</gene>
<evidence type="ECO:0000256" key="1">
    <source>
        <dbReference type="SAM" id="SignalP"/>
    </source>
</evidence>
<dbReference type="Proteomes" id="UP000438983">
    <property type="component" value="Chromosome"/>
</dbReference>
<name>A0A6I6LP85_STUST</name>
<feature type="chain" id="PRO_5026205959" evidence="1">
    <location>
        <begin position="22"/>
        <end position="165"/>
    </location>
</feature>
<dbReference type="AlphaFoldDB" id="A0A6I6LP85"/>
<sequence length="165" mass="18720">MLKIFFAMLLVVFSSSAFSNATVELVYSDLRFDIPGDFSLVANIGDSQNVLIFRYGDELGKRYLAFSDMSNDKTIDYGCPVAVFFEGVFSGPVNPGCNQQDLKVMQDVFVRDRRVERWDVGRYSVIYSDLNRKSYLFVIGGEEKLLRIGSDFLSYDALKRIVEGI</sequence>
<proteinExistence type="predicted"/>
<feature type="signal peptide" evidence="1">
    <location>
        <begin position="1"/>
        <end position="21"/>
    </location>
</feature>